<keyword evidence="3" id="KW-0238">DNA-binding</keyword>
<feature type="region of interest" description="Disordered" evidence="6">
    <location>
        <begin position="1"/>
        <end position="21"/>
    </location>
</feature>
<dbReference type="Gene3D" id="3.40.1810.10">
    <property type="entry name" value="Transcription factor, MADS-box"/>
    <property type="match status" value="1"/>
</dbReference>
<dbReference type="EMBL" id="BQKI01000005">
    <property type="protein sequence ID" value="GJM95688.1"/>
    <property type="molecule type" value="Genomic_DNA"/>
</dbReference>
<evidence type="ECO:0000256" key="2">
    <source>
        <dbReference type="ARBA" id="ARBA00023015"/>
    </source>
</evidence>
<accession>A0AAV5CBN7</accession>
<protein>
    <recommendedName>
        <fullName evidence="7">MADS-box domain-containing protein</fullName>
    </recommendedName>
</protein>
<dbReference type="Pfam" id="PF00319">
    <property type="entry name" value="SRF-TF"/>
    <property type="match status" value="1"/>
</dbReference>
<dbReference type="PRINTS" id="PR00404">
    <property type="entry name" value="MADSDOMAIN"/>
</dbReference>
<feature type="compositionally biased region" description="Basic and acidic residues" evidence="6">
    <location>
        <begin position="12"/>
        <end position="21"/>
    </location>
</feature>
<keyword evidence="2" id="KW-0805">Transcription regulation</keyword>
<evidence type="ECO:0000256" key="3">
    <source>
        <dbReference type="ARBA" id="ARBA00023125"/>
    </source>
</evidence>
<evidence type="ECO:0000313" key="8">
    <source>
        <dbReference type="EMBL" id="GJM95688.1"/>
    </source>
</evidence>
<dbReference type="AlphaFoldDB" id="A0AAV5CBN7"/>
<proteinExistence type="predicted"/>
<evidence type="ECO:0000256" key="4">
    <source>
        <dbReference type="ARBA" id="ARBA00023163"/>
    </source>
</evidence>
<evidence type="ECO:0000256" key="5">
    <source>
        <dbReference type="ARBA" id="ARBA00023242"/>
    </source>
</evidence>
<dbReference type="SUPFAM" id="SSF55455">
    <property type="entry name" value="SRF-like"/>
    <property type="match status" value="1"/>
</dbReference>
<dbReference type="PANTHER" id="PTHR11945:SF776">
    <property type="entry name" value="AGAMOUS-LIKE 50-RELATED"/>
    <property type="match status" value="1"/>
</dbReference>
<comment type="subcellular location">
    <subcellularLocation>
        <location evidence="1">Nucleus</location>
    </subcellularLocation>
</comment>
<dbReference type="GO" id="GO:0005634">
    <property type="term" value="C:nucleus"/>
    <property type="evidence" value="ECO:0007669"/>
    <property type="project" value="UniProtKB-SubCell"/>
</dbReference>
<evidence type="ECO:0000256" key="1">
    <source>
        <dbReference type="ARBA" id="ARBA00004123"/>
    </source>
</evidence>
<organism evidence="8 9">
    <name type="scientific">Eleusine coracana subsp. coracana</name>
    <dbReference type="NCBI Taxonomy" id="191504"/>
    <lineage>
        <taxon>Eukaryota</taxon>
        <taxon>Viridiplantae</taxon>
        <taxon>Streptophyta</taxon>
        <taxon>Embryophyta</taxon>
        <taxon>Tracheophyta</taxon>
        <taxon>Spermatophyta</taxon>
        <taxon>Magnoliopsida</taxon>
        <taxon>Liliopsida</taxon>
        <taxon>Poales</taxon>
        <taxon>Poaceae</taxon>
        <taxon>PACMAD clade</taxon>
        <taxon>Chloridoideae</taxon>
        <taxon>Cynodonteae</taxon>
        <taxon>Eleusininae</taxon>
        <taxon>Eleusine</taxon>
    </lineage>
</organism>
<reference evidence="8" key="1">
    <citation type="journal article" date="2018" name="DNA Res.">
        <title>Multiple hybrid de novo genome assembly of finger millet, an orphan allotetraploid crop.</title>
        <authorList>
            <person name="Hatakeyama M."/>
            <person name="Aluri S."/>
            <person name="Balachadran M.T."/>
            <person name="Sivarajan S.R."/>
            <person name="Patrignani A."/>
            <person name="Gruter S."/>
            <person name="Poveda L."/>
            <person name="Shimizu-Inatsugi R."/>
            <person name="Baeten J."/>
            <person name="Francoijs K.J."/>
            <person name="Nataraja K.N."/>
            <person name="Reddy Y.A.N."/>
            <person name="Phadnis S."/>
            <person name="Ravikumar R.L."/>
            <person name="Schlapbach R."/>
            <person name="Sreeman S.M."/>
            <person name="Shimizu K.K."/>
        </authorList>
    </citation>
    <scope>NUCLEOTIDE SEQUENCE</scope>
</reference>
<dbReference type="PANTHER" id="PTHR11945">
    <property type="entry name" value="MADS BOX PROTEIN"/>
    <property type="match status" value="1"/>
</dbReference>
<keyword evidence="9" id="KW-1185">Reference proteome</keyword>
<dbReference type="InterPro" id="IPR002100">
    <property type="entry name" value="TF_MADSbox"/>
</dbReference>
<evidence type="ECO:0000313" key="9">
    <source>
        <dbReference type="Proteomes" id="UP001054889"/>
    </source>
</evidence>
<keyword evidence="5" id="KW-0539">Nucleus</keyword>
<feature type="domain" description="MADS-box" evidence="7">
    <location>
        <begin position="34"/>
        <end position="79"/>
    </location>
</feature>
<dbReference type="SMART" id="SM00432">
    <property type="entry name" value="MADS"/>
    <property type="match status" value="1"/>
</dbReference>
<gene>
    <name evidence="8" type="primary">ga12459</name>
    <name evidence="8" type="ORF">PR202_ga12459</name>
</gene>
<sequence>MESELAAMEPTTGKEEDADEGRIVVVERPRRASQGKQRIDICYIQNKERRQVTFSKRRKGLFKKASELAQLCSARVAVIAERSRAFAIGAPSVNAVLHAYSGEEEGDVEKEVSSWLNQDEDDDSCRSAVEAALRQAEETKALAAAQQARMKAIGEKVALATEGRKHWWEADMQQLGPEVLPEFARALQRLRDNVQRHLYKLSAAVPLPPPGHAQ</sequence>
<comment type="caution">
    <text evidence="8">The sequence shown here is derived from an EMBL/GenBank/DDBJ whole genome shotgun (WGS) entry which is preliminary data.</text>
</comment>
<dbReference type="InterPro" id="IPR036879">
    <property type="entry name" value="TF_MADSbox_sf"/>
</dbReference>
<reference evidence="8" key="2">
    <citation type="submission" date="2021-12" db="EMBL/GenBank/DDBJ databases">
        <title>Resequencing data analysis of finger millet.</title>
        <authorList>
            <person name="Hatakeyama M."/>
            <person name="Aluri S."/>
            <person name="Balachadran M.T."/>
            <person name="Sivarajan S.R."/>
            <person name="Poveda L."/>
            <person name="Shimizu-Inatsugi R."/>
            <person name="Schlapbach R."/>
            <person name="Sreeman S.M."/>
            <person name="Shimizu K.K."/>
        </authorList>
    </citation>
    <scope>NUCLEOTIDE SEQUENCE</scope>
</reference>
<dbReference type="Proteomes" id="UP001054889">
    <property type="component" value="Unassembled WGS sequence"/>
</dbReference>
<evidence type="ECO:0000259" key="7">
    <source>
        <dbReference type="PROSITE" id="PS50066"/>
    </source>
</evidence>
<keyword evidence="4" id="KW-0804">Transcription</keyword>
<dbReference type="GO" id="GO:0046983">
    <property type="term" value="F:protein dimerization activity"/>
    <property type="evidence" value="ECO:0007669"/>
    <property type="project" value="InterPro"/>
</dbReference>
<dbReference type="GO" id="GO:0000981">
    <property type="term" value="F:DNA-binding transcription factor activity, RNA polymerase II-specific"/>
    <property type="evidence" value="ECO:0007669"/>
    <property type="project" value="TreeGrafter"/>
</dbReference>
<dbReference type="PROSITE" id="PS50066">
    <property type="entry name" value="MADS_BOX_2"/>
    <property type="match status" value="1"/>
</dbReference>
<dbReference type="GO" id="GO:0000978">
    <property type="term" value="F:RNA polymerase II cis-regulatory region sequence-specific DNA binding"/>
    <property type="evidence" value="ECO:0007669"/>
    <property type="project" value="TreeGrafter"/>
</dbReference>
<evidence type="ECO:0000256" key="6">
    <source>
        <dbReference type="SAM" id="MobiDB-lite"/>
    </source>
</evidence>
<name>A0AAV5CBN7_ELECO</name>